<evidence type="ECO:0000256" key="2">
    <source>
        <dbReference type="ARBA" id="ARBA00022670"/>
    </source>
</evidence>
<dbReference type="InterPro" id="IPR035068">
    <property type="entry name" value="TldD/PmbA_N"/>
</dbReference>
<reference evidence="8 9" key="1">
    <citation type="submission" date="2016-10" db="EMBL/GenBank/DDBJ databases">
        <authorList>
            <person name="de Groot N.N."/>
        </authorList>
    </citation>
    <scope>NUCLEOTIDE SEQUENCE [LARGE SCALE GENOMIC DNA]</scope>
    <source>
        <strain evidence="8 9">DSM 11443</strain>
    </source>
</reference>
<dbReference type="Pfam" id="PF01523">
    <property type="entry name" value="PmbA_TldD_1st"/>
    <property type="match status" value="1"/>
</dbReference>
<dbReference type="SUPFAM" id="SSF111283">
    <property type="entry name" value="Putative modulator of DNA gyrase, PmbA/TldD"/>
    <property type="match status" value="1"/>
</dbReference>
<dbReference type="AlphaFoldDB" id="A0A1I2BQE9"/>
<keyword evidence="4" id="KW-0482">Metalloprotease</keyword>
<keyword evidence="3" id="KW-0378">Hydrolase</keyword>
<keyword evidence="9" id="KW-1185">Reference proteome</keyword>
<dbReference type="InterPro" id="IPR051463">
    <property type="entry name" value="Peptidase_U62_metallo"/>
</dbReference>
<dbReference type="PANTHER" id="PTHR30624">
    <property type="entry name" value="UNCHARACTERIZED PROTEIN TLDD AND PMBA"/>
    <property type="match status" value="1"/>
</dbReference>
<evidence type="ECO:0000313" key="8">
    <source>
        <dbReference type="EMBL" id="SFE58386.1"/>
    </source>
</evidence>
<dbReference type="GO" id="GO:0006508">
    <property type="term" value="P:proteolysis"/>
    <property type="evidence" value="ECO:0007669"/>
    <property type="project" value="UniProtKB-KW"/>
</dbReference>
<evidence type="ECO:0000256" key="3">
    <source>
        <dbReference type="ARBA" id="ARBA00022801"/>
    </source>
</evidence>
<dbReference type="InterPro" id="IPR045569">
    <property type="entry name" value="Metalloprtase-TldD/E_C"/>
</dbReference>
<feature type="domain" description="Metalloprotease TldD/E central" evidence="7">
    <location>
        <begin position="129"/>
        <end position="229"/>
    </location>
</feature>
<sequence>MSSSAFAPLGTNLDRDSALRILRDAVAGADDGELFFERHRSEALTFDDGRIKNASYDASEGFGLRAVRGEVAGYAHSTEISEAALRRASETARLAVGDGGGTWADAPKGTNVRLYSDQDPIAGAAFGVKVETLREIDDFARALDKRVVQVSATIAASLQEIEILRPEGGSVRDIRPMTRVNVSVIVEQDGRRESGGVGGGGRIALDGMLAPEHWQGKVREALRIALVNLDAVPAPAGVMDVVLGPGWPGILLHEAIGHGLEGDFNRKGSSAFAGLMGQQIAAKGVTVLDDGTIPDRRGSIMVDDEGTASRRNVLIEDGVLVGYMQDRQNARLMGVESTGNGRRQSYAHIPMPRMTNTYMLGGDTAPGDIVAGLKDGIYAVGFGGGQVDITNGKFVFSCTEAYRVQNGVVGAPVKGATLIGDGATALQQIRAIGNDPALDPGMGNCGKQGQWVPVGVGQPTLMIGGLTVGGAAA</sequence>
<evidence type="ECO:0000259" key="7">
    <source>
        <dbReference type="Pfam" id="PF19290"/>
    </source>
</evidence>
<gene>
    <name evidence="8" type="ORF">SAMN04488523_108180</name>
</gene>
<proteinExistence type="inferred from homology"/>
<dbReference type="InterPro" id="IPR045570">
    <property type="entry name" value="Metalloprtase-TldD/E_cen_dom"/>
</dbReference>
<dbReference type="InterPro" id="IPR036059">
    <property type="entry name" value="TldD/PmbA_sf"/>
</dbReference>
<comment type="similarity">
    <text evidence="1">Belongs to the peptidase U62 family.</text>
</comment>
<name>A0A1I2BQE9_9RHOB</name>
<feature type="domain" description="Metalloprotease TldD/E N-terminal" evidence="5">
    <location>
        <begin position="33"/>
        <end position="93"/>
    </location>
</feature>
<dbReference type="RefSeq" id="WP_093924202.1">
    <property type="nucleotide sequence ID" value="NZ_FOMW01000008.1"/>
</dbReference>
<dbReference type="PIRSF" id="PIRSF004919">
    <property type="entry name" value="TldD"/>
    <property type="match status" value="1"/>
</dbReference>
<dbReference type="InterPro" id="IPR025502">
    <property type="entry name" value="TldD"/>
</dbReference>
<dbReference type="STRING" id="74348.SAMN04488523_108180"/>
<dbReference type="Pfam" id="PF19290">
    <property type="entry name" value="PmbA_TldD_2nd"/>
    <property type="match status" value="1"/>
</dbReference>
<dbReference type="InterPro" id="IPR002510">
    <property type="entry name" value="Metalloprtase-TldD/E_N"/>
</dbReference>
<evidence type="ECO:0000259" key="6">
    <source>
        <dbReference type="Pfam" id="PF19289"/>
    </source>
</evidence>
<organism evidence="8 9">
    <name type="scientific">Sulfitobacter brevis</name>
    <dbReference type="NCBI Taxonomy" id="74348"/>
    <lineage>
        <taxon>Bacteria</taxon>
        <taxon>Pseudomonadati</taxon>
        <taxon>Pseudomonadota</taxon>
        <taxon>Alphaproteobacteria</taxon>
        <taxon>Rhodobacterales</taxon>
        <taxon>Roseobacteraceae</taxon>
        <taxon>Sulfitobacter</taxon>
    </lineage>
</organism>
<dbReference type="OrthoDB" id="9803213at2"/>
<evidence type="ECO:0000259" key="5">
    <source>
        <dbReference type="Pfam" id="PF01523"/>
    </source>
</evidence>
<protein>
    <submittedName>
        <fullName evidence="8">TldD protein</fullName>
    </submittedName>
</protein>
<dbReference type="NCBIfam" id="NF008006">
    <property type="entry name" value="PRK10735.1"/>
    <property type="match status" value="1"/>
</dbReference>
<feature type="domain" description="Metalloprotease TldD/E C-terminal" evidence="6">
    <location>
        <begin position="237"/>
        <end position="470"/>
    </location>
</feature>
<keyword evidence="2" id="KW-0645">Protease</keyword>
<evidence type="ECO:0000256" key="4">
    <source>
        <dbReference type="ARBA" id="ARBA00023049"/>
    </source>
</evidence>
<accession>A0A1I2BQE9</accession>
<dbReference type="GO" id="GO:0005829">
    <property type="term" value="C:cytosol"/>
    <property type="evidence" value="ECO:0007669"/>
    <property type="project" value="TreeGrafter"/>
</dbReference>
<dbReference type="Gene3D" id="3.30.2290.10">
    <property type="entry name" value="PmbA/TldD superfamily"/>
    <property type="match status" value="1"/>
</dbReference>
<dbReference type="EMBL" id="FOMW01000008">
    <property type="protein sequence ID" value="SFE58386.1"/>
    <property type="molecule type" value="Genomic_DNA"/>
</dbReference>
<evidence type="ECO:0000256" key="1">
    <source>
        <dbReference type="ARBA" id="ARBA00005836"/>
    </source>
</evidence>
<dbReference type="GO" id="GO:0008237">
    <property type="term" value="F:metallopeptidase activity"/>
    <property type="evidence" value="ECO:0007669"/>
    <property type="project" value="UniProtKB-KW"/>
</dbReference>
<evidence type="ECO:0000313" key="9">
    <source>
        <dbReference type="Proteomes" id="UP000198977"/>
    </source>
</evidence>
<dbReference type="PANTHER" id="PTHR30624:SF4">
    <property type="entry name" value="METALLOPROTEASE TLDD"/>
    <property type="match status" value="1"/>
</dbReference>
<dbReference type="Proteomes" id="UP000198977">
    <property type="component" value="Unassembled WGS sequence"/>
</dbReference>
<dbReference type="Pfam" id="PF19289">
    <property type="entry name" value="PmbA_TldD_3rd"/>
    <property type="match status" value="1"/>
</dbReference>